<feature type="domain" description="MHD" evidence="5">
    <location>
        <begin position="1"/>
        <end position="182"/>
    </location>
</feature>
<dbReference type="AlphaFoldDB" id="A0AAW1MWJ9"/>
<dbReference type="Pfam" id="PF00928">
    <property type="entry name" value="Adap_comp_sub"/>
    <property type="match status" value="1"/>
</dbReference>
<dbReference type="GO" id="GO:0012505">
    <property type="term" value="C:endomembrane system"/>
    <property type="evidence" value="ECO:0007669"/>
    <property type="project" value="UniProtKB-SubCell"/>
</dbReference>
<gene>
    <name evidence="6" type="ORF">RND81_02G129200</name>
</gene>
<protein>
    <recommendedName>
        <fullName evidence="5">MHD domain-containing protein</fullName>
    </recommendedName>
</protein>
<keyword evidence="3" id="KW-0653">Protein transport</keyword>
<dbReference type="Gene3D" id="2.60.40.1170">
    <property type="entry name" value="Mu homology domain, subdomain B"/>
    <property type="match status" value="1"/>
</dbReference>
<keyword evidence="4" id="KW-0472">Membrane</keyword>
<dbReference type="PRINTS" id="PR00314">
    <property type="entry name" value="CLATHRINADPT"/>
</dbReference>
<comment type="caution">
    <text evidence="6">The sequence shown here is derived from an EMBL/GenBank/DDBJ whole genome shotgun (WGS) entry which is preliminary data.</text>
</comment>
<evidence type="ECO:0000256" key="1">
    <source>
        <dbReference type="ARBA" id="ARBA00004308"/>
    </source>
</evidence>
<dbReference type="InterPro" id="IPR036168">
    <property type="entry name" value="AP2_Mu_C_sf"/>
</dbReference>
<evidence type="ECO:0000256" key="4">
    <source>
        <dbReference type="ARBA" id="ARBA00023136"/>
    </source>
</evidence>
<keyword evidence="7" id="KW-1185">Reference proteome</keyword>
<dbReference type="Proteomes" id="UP001443914">
    <property type="component" value="Unassembled WGS sequence"/>
</dbReference>
<proteinExistence type="predicted"/>
<evidence type="ECO:0000313" key="6">
    <source>
        <dbReference type="EMBL" id="KAK9749484.1"/>
    </source>
</evidence>
<dbReference type="GO" id="GO:0006886">
    <property type="term" value="P:intracellular protein transport"/>
    <property type="evidence" value="ECO:0007669"/>
    <property type="project" value="InterPro"/>
</dbReference>
<dbReference type="GO" id="GO:0016192">
    <property type="term" value="P:vesicle-mediated transport"/>
    <property type="evidence" value="ECO:0007669"/>
    <property type="project" value="InterPro"/>
</dbReference>
<evidence type="ECO:0000259" key="5">
    <source>
        <dbReference type="PROSITE" id="PS51072"/>
    </source>
</evidence>
<dbReference type="EMBL" id="JBDFQZ010000002">
    <property type="protein sequence ID" value="KAK9749484.1"/>
    <property type="molecule type" value="Genomic_DNA"/>
</dbReference>
<dbReference type="PROSITE" id="PS51072">
    <property type="entry name" value="MHD"/>
    <property type="match status" value="1"/>
</dbReference>
<dbReference type="InterPro" id="IPR050431">
    <property type="entry name" value="Adaptor_comp_med_subunit"/>
</dbReference>
<dbReference type="InterPro" id="IPR001392">
    <property type="entry name" value="Clathrin_mu"/>
</dbReference>
<accession>A0AAW1MWJ9</accession>
<evidence type="ECO:0000256" key="2">
    <source>
        <dbReference type="ARBA" id="ARBA00022448"/>
    </source>
</evidence>
<dbReference type="PANTHER" id="PTHR10529">
    <property type="entry name" value="AP COMPLEX SUBUNIT MU"/>
    <property type="match status" value="1"/>
</dbReference>
<name>A0AAW1MWJ9_SAPOF</name>
<dbReference type="InterPro" id="IPR028565">
    <property type="entry name" value="MHD"/>
</dbReference>
<keyword evidence="2" id="KW-0813">Transport</keyword>
<dbReference type="SUPFAM" id="SSF49447">
    <property type="entry name" value="Second domain of Mu2 adaptin subunit (ap50) of ap2 adaptor"/>
    <property type="match status" value="1"/>
</dbReference>
<evidence type="ECO:0000313" key="7">
    <source>
        <dbReference type="Proteomes" id="UP001443914"/>
    </source>
</evidence>
<sequence>MIRQYHSLPSDGSFDLMTYRLSTQPLIWVEAQIERHSRSRIEIMVKSRSQFKEQSTATNVEIELPVPSNATNPNIRTSMGSASYAPEKDALVWKIKSFLGGKEYMLRAEFSLPSIQSDEAPPERKAPIRVKFEILYFTVSGIQVICSFAECGQYSYYSLSPKLIVLIYIKFRFNTLQQYTILPLNYEGNNELLGIQLFIR</sequence>
<evidence type="ECO:0000256" key="3">
    <source>
        <dbReference type="ARBA" id="ARBA00022927"/>
    </source>
</evidence>
<organism evidence="6 7">
    <name type="scientific">Saponaria officinalis</name>
    <name type="common">Common soapwort</name>
    <name type="synonym">Lychnis saponaria</name>
    <dbReference type="NCBI Taxonomy" id="3572"/>
    <lineage>
        <taxon>Eukaryota</taxon>
        <taxon>Viridiplantae</taxon>
        <taxon>Streptophyta</taxon>
        <taxon>Embryophyta</taxon>
        <taxon>Tracheophyta</taxon>
        <taxon>Spermatophyta</taxon>
        <taxon>Magnoliopsida</taxon>
        <taxon>eudicotyledons</taxon>
        <taxon>Gunneridae</taxon>
        <taxon>Pentapetalae</taxon>
        <taxon>Caryophyllales</taxon>
        <taxon>Caryophyllaceae</taxon>
        <taxon>Caryophylleae</taxon>
        <taxon>Saponaria</taxon>
    </lineage>
</organism>
<comment type="subcellular location">
    <subcellularLocation>
        <location evidence="1">Endomembrane system</location>
    </subcellularLocation>
</comment>
<dbReference type="GO" id="GO:0030131">
    <property type="term" value="C:clathrin adaptor complex"/>
    <property type="evidence" value="ECO:0007669"/>
    <property type="project" value="InterPro"/>
</dbReference>
<reference evidence="6" key="1">
    <citation type="submission" date="2024-03" db="EMBL/GenBank/DDBJ databases">
        <title>WGS assembly of Saponaria officinalis var. Norfolk2.</title>
        <authorList>
            <person name="Jenkins J."/>
            <person name="Shu S."/>
            <person name="Grimwood J."/>
            <person name="Barry K."/>
            <person name="Goodstein D."/>
            <person name="Schmutz J."/>
            <person name="Leebens-Mack J."/>
            <person name="Osbourn A."/>
        </authorList>
    </citation>
    <scope>NUCLEOTIDE SEQUENCE [LARGE SCALE GENOMIC DNA]</scope>
    <source>
        <strain evidence="6">JIC</strain>
    </source>
</reference>